<dbReference type="Proteomes" id="UP000064201">
    <property type="component" value="Chromosome"/>
</dbReference>
<dbReference type="GO" id="GO:0000287">
    <property type="term" value="F:magnesium ion binding"/>
    <property type="evidence" value="ECO:0007669"/>
    <property type="project" value="UniProtKB-UniRule"/>
</dbReference>
<dbReference type="GO" id="GO:0050897">
    <property type="term" value="F:cobalt ion binding"/>
    <property type="evidence" value="ECO:0007669"/>
    <property type="project" value="UniProtKB-UniRule"/>
</dbReference>
<dbReference type="GO" id="GO:0005737">
    <property type="term" value="C:cytoplasm"/>
    <property type="evidence" value="ECO:0007669"/>
    <property type="project" value="UniProtKB-SubCell"/>
</dbReference>
<evidence type="ECO:0000256" key="4">
    <source>
        <dbReference type="ARBA" id="ARBA00022842"/>
    </source>
</evidence>
<evidence type="ECO:0000256" key="6">
    <source>
        <dbReference type="ARBA" id="ARBA00023002"/>
    </source>
</evidence>
<feature type="binding site" evidence="10">
    <location>
        <position position="226"/>
    </location>
    <ligand>
        <name>a divalent metal cation</name>
        <dbReference type="ChEBI" id="CHEBI:60240"/>
        <note>ligand shared between dimeric partners</note>
    </ligand>
</feature>
<evidence type="ECO:0000256" key="3">
    <source>
        <dbReference type="ARBA" id="ARBA00022833"/>
    </source>
</evidence>
<dbReference type="GO" id="GO:0042823">
    <property type="term" value="P:pyridoxal phosphate biosynthetic process"/>
    <property type="evidence" value="ECO:0007669"/>
    <property type="project" value="UniProtKB-UniRule"/>
</dbReference>
<dbReference type="GO" id="GO:0050570">
    <property type="term" value="F:4-hydroxythreonine-4-phosphate dehydrogenase activity"/>
    <property type="evidence" value="ECO:0007669"/>
    <property type="project" value="UniProtKB-UniRule"/>
</dbReference>
<comment type="function">
    <text evidence="10">Catalyzes the NAD(P)-dependent oxidation of 4-(phosphooxy)-L-threonine (HTP) into 2-amino-3-oxo-4-(phosphooxy)butyric acid which spontaneously decarboxylates to form 3-amino-2-oxopropyl phosphate (AHAP).</text>
</comment>
<feature type="binding site" evidence="10">
    <location>
        <position position="152"/>
    </location>
    <ligand>
        <name>substrate</name>
    </ligand>
</feature>
<dbReference type="KEGG" id="tvr:TVD_11085"/>
<dbReference type="NCBIfam" id="TIGR00557">
    <property type="entry name" value="pdxA"/>
    <property type="match status" value="1"/>
</dbReference>
<comment type="pathway">
    <text evidence="10">Cofactor biosynthesis; pyridoxine 5'-phosphate biosynthesis; pyridoxine 5'-phosphate from D-erythrose 4-phosphate: step 4/5.</text>
</comment>
<evidence type="ECO:0000256" key="8">
    <source>
        <dbReference type="ARBA" id="ARBA00023096"/>
    </source>
</evidence>
<evidence type="ECO:0000256" key="2">
    <source>
        <dbReference type="ARBA" id="ARBA00022723"/>
    </source>
</evidence>
<evidence type="ECO:0000256" key="7">
    <source>
        <dbReference type="ARBA" id="ARBA00023027"/>
    </source>
</evidence>
<comment type="similarity">
    <text evidence="10">Belongs to the PdxA family.</text>
</comment>
<comment type="catalytic activity">
    <reaction evidence="10">
        <text>4-(phosphooxy)-L-threonine + NAD(+) = 3-amino-2-oxopropyl phosphate + CO2 + NADH</text>
        <dbReference type="Rhea" id="RHEA:32275"/>
        <dbReference type="ChEBI" id="CHEBI:16526"/>
        <dbReference type="ChEBI" id="CHEBI:57279"/>
        <dbReference type="ChEBI" id="CHEBI:57540"/>
        <dbReference type="ChEBI" id="CHEBI:57945"/>
        <dbReference type="ChEBI" id="CHEBI:58452"/>
        <dbReference type="EC" id="1.1.1.262"/>
    </reaction>
</comment>
<dbReference type="SUPFAM" id="SSF53659">
    <property type="entry name" value="Isocitrate/Isopropylmalate dehydrogenase-like"/>
    <property type="match status" value="1"/>
</dbReference>
<feature type="binding site" evidence="10">
    <location>
        <position position="289"/>
    </location>
    <ligand>
        <name>substrate</name>
    </ligand>
</feature>
<dbReference type="AlphaFoldDB" id="A0A0G3GAN3"/>
<dbReference type="OrthoDB" id="9801783at2"/>
<accession>A0A0G3GAN3</accession>
<keyword evidence="5 10" id="KW-0521">NADP</keyword>
<comment type="subcellular location">
    <subcellularLocation>
        <location evidence="10">Cytoplasm</location>
    </subcellularLocation>
</comment>
<comment type="cofactor">
    <cofactor evidence="10">
        <name>Zn(2+)</name>
        <dbReference type="ChEBI" id="CHEBI:29105"/>
    </cofactor>
    <cofactor evidence="10">
        <name>Mg(2+)</name>
        <dbReference type="ChEBI" id="CHEBI:18420"/>
    </cofactor>
    <cofactor evidence="10">
        <name>Co(2+)</name>
        <dbReference type="ChEBI" id="CHEBI:48828"/>
    </cofactor>
    <text evidence="10">Binds 1 divalent metal cation per subunit. Can use ions such as Zn(2+), Mg(2+) or Co(2+).</text>
</comment>
<evidence type="ECO:0000256" key="10">
    <source>
        <dbReference type="HAMAP-Rule" id="MF_00536"/>
    </source>
</evidence>
<dbReference type="PANTHER" id="PTHR30004">
    <property type="entry name" value="4-HYDROXYTHREONINE-4-PHOSPHATE DEHYDROGENASE"/>
    <property type="match status" value="1"/>
</dbReference>
<keyword evidence="9 10" id="KW-0170">Cobalt</keyword>
<dbReference type="InterPro" id="IPR037510">
    <property type="entry name" value="PdxA"/>
</dbReference>
<dbReference type="EC" id="1.1.1.262" evidence="10"/>
<reference evidence="11 12" key="1">
    <citation type="submission" date="2015-04" db="EMBL/GenBank/DDBJ databases">
        <title>Complete Sequence for the Genome of the Thioalkalivibrio versutus D301.</title>
        <authorList>
            <person name="Mu T."/>
            <person name="Zhou J."/>
            <person name="Xu X."/>
        </authorList>
    </citation>
    <scope>NUCLEOTIDE SEQUENCE [LARGE SCALE GENOMIC DNA]</scope>
    <source>
        <strain evidence="11 12">D301</strain>
    </source>
</reference>
<keyword evidence="1 10" id="KW-0963">Cytoplasm</keyword>
<feature type="binding site" evidence="10">
    <location>
        <position position="281"/>
    </location>
    <ligand>
        <name>a divalent metal cation</name>
        <dbReference type="ChEBI" id="CHEBI:60240"/>
        <note>ligand shared between dimeric partners</note>
    </ligand>
</feature>
<dbReference type="InterPro" id="IPR005255">
    <property type="entry name" value="PdxA_fam"/>
</dbReference>
<comment type="subunit">
    <text evidence="10">Homodimer.</text>
</comment>
<gene>
    <name evidence="10 11" type="primary">pdxA</name>
    <name evidence="11" type="ORF">TVD_11085</name>
</gene>
<sequence length="352" mass="36764">MSNTGSTASAPDPRGAHAVPRLALTAGDPAGIGPDLLIAMARQHGHAQRVAIADPDVLEARARELGEPLRLIHFDPERPRAITPAHTLEILPVPVATPVVAGTLDPANAEHVLALLATAAAGCLDGTFEAMVTGPVHKGVINRAGIAFSGHTEWLAERAGAPMPVMLLATEGLRVALVTTHLPLRAVPDAISADRLEAVTRVLHHDLQRDFGIADPVIAVCGLNPHAGEDGVLGREEIEIITPTLDRLREAGMRLRGPLPADTAFTPRALHGVDAVLAMYHDQGLPVLKHAGFGSAINVTLGLPFIRTSVDHGTALDLAGTGRAEVGSFQAAERLAETLAARAAARRSTPRA</sequence>
<dbReference type="Pfam" id="PF04166">
    <property type="entry name" value="PdxA"/>
    <property type="match status" value="1"/>
</dbReference>
<dbReference type="RefSeq" id="WP_047251612.1">
    <property type="nucleotide sequence ID" value="NZ_CP011367.1"/>
</dbReference>
<dbReference type="UniPathway" id="UPA00244">
    <property type="reaction ID" value="UER00312"/>
</dbReference>
<feature type="binding site" evidence="10">
    <location>
        <position position="298"/>
    </location>
    <ligand>
        <name>substrate</name>
    </ligand>
</feature>
<dbReference type="STRING" id="106634.TVD_11085"/>
<dbReference type="GO" id="GO:0008270">
    <property type="term" value="F:zinc ion binding"/>
    <property type="evidence" value="ECO:0007669"/>
    <property type="project" value="UniProtKB-UniRule"/>
</dbReference>
<dbReference type="EMBL" id="CP011367">
    <property type="protein sequence ID" value="AKJ95861.1"/>
    <property type="molecule type" value="Genomic_DNA"/>
</dbReference>
<keyword evidence="7 10" id="KW-0520">NAD</keyword>
<keyword evidence="3 10" id="KW-0862">Zinc</keyword>
<keyword evidence="8 10" id="KW-0664">Pyridoxine biosynthesis</keyword>
<dbReference type="GO" id="GO:0008615">
    <property type="term" value="P:pyridoxine biosynthetic process"/>
    <property type="evidence" value="ECO:0007669"/>
    <property type="project" value="UniProtKB-UniRule"/>
</dbReference>
<feature type="binding site" evidence="10">
    <location>
        <position position="151"/>
    </location>
    <ligand>
        <name>substrate</name>
    </ligand>
</feature>
<proteinExistence type="inferred from homology"/>
<protein>
    <recommendedName>
        <fullName evidence="10">4-hydroxythreonine-4-phosphate dehydrogenase</fullName>
        <ecNumber evidence="10">1.1.1.262</ecNumber>
    </recommendedName>
    <alternativeName>
        <fullName evidence="10">4-(phosphohydroxy)-L-threonine dehydrogenase</fullName>
    </alternativeName>
</protein>
<keyword evidence="6 10" id="KW-0560">Oxidoreductase</keyword>
<keyword evidence="12" id="KW-1185">Reference proteome</keyword>
<dbReference type="HAMAP" id="MF_00536">
    <property type="entry name" value="PdxA"/>
    <property type="match status" value="1"/>
</dbReference>
<keyword evidence="4 10" id="KW-0460">Magnesium</keyword>
<comment type="miscellaneous">
    <text evidence="10">The active site is located at the dimer interface.</text>
</comment>
<dbReference type="GO" id="GO:0051287">
    <property type="term" value="F:NAD binding"/>
    <property type="evidence" value="ECO:0007669"/>
    <property type="project" value="InterPro"/>
</dbReference>
<dbReference type="PANTHER" id="PTHR30004:SF5">
    <property type="entry name" value="4-HYDROXYTHREONINE-4-PHOSPHATE DEHYDROGENASE"/>
    <property type="match status" value="1"/>
</dbReference>
<organism evidence="11 12">
    <name type="scientific">Thioalkalivibrio versutus</name>
    <dbReference type="NCBI Taxonomy" id="106634"/>
    <lineage>
        <taxon>Bacteria</taxon>
        <taxon>Pseudomonadati</taxon>
        <taxon>Pseudomonadota</taxon>
        <taxon>Gammaproteobacteria</taxon>
        <taxon>Chromatiales</taxon>
        <taxon>Ectothiorhodospiraceae</taxon>
        <taxon>Thioalkalivibrio</taxon>
    </lineage>
</organism>
<dbReference type="PATRIC" id="fig|106634.4.peg.2258"/>
<keyword evidence="2 10" id="KW-0479">Metal-binding</keyword>
<evidence type="ECO:0000256" key="1">
    <source>
        <dbReference type="ARBA" id="ARBA00022490"/>
    </source>
</evidence>
<evidence type="ECO:0000256" key="9">
    <source>
        <dbReference type="ARBA" id="ARBA00023285"/>
    </source>
</evidence>
<evidence type="ECO:0000313" key="12">
    <source>
        <dbReference type="Proteomes" id="UP000064201"/>
    </source>
</evidence>
<dbReference type="Gene3D" id="3.40.718.10">
    <property type="entry name" value="Isopropylmalate Dehydrogenase"/>
    <property type="match status" value="1"/>
</dbReference>
<name>A0A0G3GAN3_9GAMM</name>
<feature type="binding site" evidence="10">
    <location>
        <position position="307"/>
    </location>
    <ligand>
        <name>substrate</name>
    </ligand>
</feature>
<evidence type="ECO:0000256" key="5">
    <source>
        <dbReference type="ARBA" id="ARBA00022857"/>
    </source>
</evidence>
<evidence type="ECO:0000313" key="11">
    <source>
        <dbReference type="EMBL" id="AKJ95861.1"/>
    </source>
</evidence>
<feature type="binding site" evidence="10">
    <location>
        <position position="181"/>
    </location>
    <ligand>
        <name>a divalent metal cation</name>
        <dbReference type="ChEBI" id="CHEBI:60240"/>
        <note>ligand shared between dimeric partners</note>
    </ligand>
</feature>